<protein>
    <submittedName>
        <fullName evidence="1">Uncharacterized protein</fullName>
    </submittedName>
</protein>
<dbReference type="RefSeq" id="WP_124978281.1">
    <property type="nucleotide sequence ID" value="NZ_BFFP01000050.1"/>
</dbReference>
<comment type="caution">
    <text evidence="1">The sequence shown here is derived from an EMBL/GenBank/DDBJ whole genome shotgun (WGS) entry which is preliminary data.</text>
</comment>
<organism evidence="1 2">
    <name type="scientific">Ligilactobacillus salitolerans</name>
    <dbReference type="NCBI Taxonomy" id="1808352"/>
    <lineage>
        <taxon>Bacteria</taxon>
        <taxon>Bacillati</taxon>
        <taxon>Bacillota</taxon>
        <taxon>Bacilli</taxon>
        <taxon>Lactobacillales</taxon>
        <taxon>Lactobacillaceae</taxon>
        <taxon>Ligilactobacillus</taxon>
    </lineage>
</organism>
<accession>A0A401IW56</accession>
<dbReference type="AlphaFoldDB" id="A0A401IW56"/>
<name>A0A401IW56_9LACO</name>
<keyword evidence="2" id="KW-1185">Reference proteome</keyword>
<evidence type="ECO:0000313" key="1">
    <source>
        <dbReference type="EMBL" id="GBG95727.1"/>
    </source>
</evidence>
<dbReference type="EMBL" id="BFFP01000050">
    <property type="protein sequence ID" value="GBG95727.1"/>
    <property type="molecule type" value="Genomic_DNA"/>
</dbReference>
<reference evidence="2" key="1">
    <citation type="journal article" date="2019" name="Int. J. Syst. Evol. Microbiol.">
        <title>Lactobacillus salitolerans sp. nov., a novel lactic acid bacterium isolated from spent mushroom substrates.</title>
        <authorList>
            <person name="Tohno M."/>
            <person name="Tanizawa Y."/>
            <person name="Kojima Y."/>
            <person name="Sakamoto M."/>
            <person name="Nakamura Y."/>
            <person name="Ohkuma M."/>
            <person name="Kobayashi H."/>
        </authorList>
    </citation>
    <scope>NUCLEOTIDE SEQUENCE [LARGE SCALE GENOMIC DNA]</scope>
    <source>
        <strain evidence="2">YK43</strain>
    </source>
</reference>
<sequence>MEIYQYVANSILGIDQDERFLYTAKIKIPEFAVLKGDVVQSEDFYSSSHFQIETLDIKFHEGKFTRFKLKLRYLPANGVNASPVSINLLFHSELMQIRRYVIHQGKKKYIESTPDKSDISLDKLEEEFNHFRKIGLFLGEQLEKIGVENHR</sequence>
<evidence type="ECO:0000313" key="2">
    <source>
        <dbReference type="Proteomes" id="UP000286848"/>
    </source>
</evidence>
<dbReference type="OrthoDB" id="2301543at2"/>
<proteinExistence type="predicted"/>
<dbReference type="Proteomes" id="UP000286848">
    <property type="component" value="Unassembled WGS sequence"/>
</dbReference>
<gene>
    <name evidence="1" type="ORF">LFYK43_21860</name>
</gene>